<evidence type="ECO:0000256" key="1">
    <source>
        <dbReference type="ARBA" id="ARBA00022679"/>
    </source>
</evidence>
<keyword evidence="2" id="KW-0548">Nucleotidyltransferase</keyword>
<name>A0A1L3KLF2_9VIRU</name>
<protein>
    <submittedName>
        <fullName evidence="5">RdRp</fullName>
    </submittedName>
</protein>
<keyword evidence="3" id="KW-0693">Viral RNA replication</keyword>
<dbReference type="PROSITE" id="PS50507">
    <property type="entry name" value="RDRP_SSRNA_POS"/>
    <property type="match status" value="1"/>
</dbReference>
<evidence type="ECO:0000313" key="5">
    <source>
        <dbReference type="EMBL" id="APG78238.1"/>
    </source>
</evidence>
<dbReference type="InterPro" id="IPR001205">
    <property type="entry name" value="RNA-dir_pol_C"/>
</dbReference>
<dbReference type="GO" id="GO:0039694">
    <property type="term" value="P:viral RNA genome replication"/>
    <property type="evidence" value="ECO:0007669"/>
    <property type="project" value="InterPro"/>
</dbReference>
<feature type="domain" description="RdRp catalytic" evidence="4">
    <location>
        <begin position="212"/>
        <end position="341"/>
    </location>
</feature>
<dbReference type="InterPro" id="IPR043502">
    <property type="entry name" value="DNA/RNA_pol_sf"/>
</dbReference>
<dbReference type="GO" id="GO:0003968">
    <property type="term" value="F:RNA-directed RNA polymerase activity"/>
    <property type="evidence" value="ECO:0007669"/>
    <property type="project" value="InterPro"/>
</dbReference>
<keyword evidence="1" id="KW-0808">Transferase</keyword>
<sequence>MVTRLPRADGFSQRHNVQPGVTKYLKALDAGYNYWRSPVTLPLIRDDILSFSNDFSGPVPPLLQRAIGYAYRAFRLPKPVQMLHLNDLFTYPLKIWPRSPGIPWRALGYKTKREVADSAACRKSIRWFWHRVKNGERIGAPDSSAFVRSHLAPFGENKVRAVWGYPMTVTMGEAVFSVPLIEAYQSCNSPIAYGYETAIGGMKRLTAEFNSKFYVALDFKSFDKTVPAFLVKAAFDILSSNIDFENYRDYGVADIRKTSRMWEYIVRYFIHTPIRLANGERYRKHSGVASGSYFTQLVDSIVNYIIVVWCCLELEGCVPFDIKVLGDDSIFGTRHALVLSDFADIVSRIGMTINVKKSSSSRRLGDLEFLGYTINDGTPSKPHDRWMSALLYPEFPDRKWDDVASRAYGLYLANFAVDYQFHALCLEICSFRRFAFRPSAGLTRMLDVIGWSEFPGRPPDLWDFFRRLQVL</sequence>
<dbReference type="InterPro" id="IPR043128">
    <property type="entry name" value="Rev_trsase/Diguanyl_cyclase"/>
</dbReference>
<accession>A0A1L3KLF2</accession>
<evidence type="ECO:0000256" key="3">
    <source>
        <dbReference type="ARBA" id="ARBA00022953"/>
    </source>
</evidence>
<dbReference type="SUPFAM" id="SSF56672">
    <property type="entry name" value="DNA/RNA polymerases"/>
    <property type="match status" value="1"/>
</dbReference>
<organism evidence="5">
    <name type="scientific">Hubei partiti-like virus 41</name>
    <dbReference type="NCBI Taxonomy" id="1923049"/>
    <lineage>
        <taxon>Viruses</taxon>
        <taxon>Riboviria</taxon>
    </lineage>
</organism>
<evidence type="ECO:0000259" key="4">
    <source>
        <dbReference type="PROSITE" id="PS50507"/>
    </source>
</evidence>
<dbReference type="EMBL" id="KX884125">
    <property type="protein sequence ID" value="APG78238.1"/>
    <property type="molecule type" value="Genomic_RNA"/>
</dbReference>
<evidence type="ECO:0000256" key="2">
    <source>
        <dbReference type="ARBA" id="ARBA00022695"/>
    </source>
</evidence>
<dbReference type="GO" id="GO:0006351">
    <property type="term" value="P:DNA-templated transcription"/>
    <property type="evidence" value="ECO:0007669"/>
    <property type="project" value="InterPro"/>
</dbReference>
<dbReference type="Pfam" id="PF00680">
    <property type="entry name" value="RdRP_1"/>
    <property type="match status" value="1"/>
</dbReference>
<reference evidence="5" key="1">
    <citation type="journal article" date="2016" name="Nature">
        <title>Redefining the invertebrate RNA virosphere.</title>
        <authorList>
            <person name="Shi M."/>
            <person name="Lin X.D."/>
            <person name="Tian J.H."/>
            <person name="Chen L.J."/>
            <person name="Chen X."/>
            <person name="Li C.X."/>
            <person name="Qin X.C."/>
            <person name="Li J."/>
            <person name="Cao J.P."/>
            <person name="Eden J.S."/>
            <person name="Buchmann J."/>
            <person name="Wang W."/>
            <person name="Xu J."/>
            <person name="Holmes E.C."/>
            <person name="Zhang Y.Z."/>
        </authorList>
    </citation>
    <scope>NUCLEOTIDE SEQUENCE</scope>
    <source>
        <strain evidence="5">QTM24887</strain>
    </source>
</reference>
<dbReference type="InterPro" id="IPR007094">
    <property type="entry name" value="RNA-dir_pol_PSvirus"/>
</dbReference>
<proteinExistence type="predicted"/>
<dbReference type="Gene3D" id="3.30.70.270">
    <property type="match status" value="1"/>
</dbReference>
<dbReference type="GO" id="GO:0003723">
    <property type="term" value="F:RNA binding"/>
    <property type="evidence" value="ECO:0007669"/>
    <property type="project" value="InterPro"/>
</dbReference>